<reference evidence="1" key="1">
    <citation type="journal article" date="2016" name="Nat. Genet.">
        <title>A high-quality carrot genome assembly provides new insights into carotenoid accumulation and asterid genome evolution.</title>
        <authorList>
            <person name="Iorizzo M."/>
            <person name="Ellison S."/>
            <person name="Senalik D."/>
            <person name="Zeng P."/>
            <person name="Satapoomin P."/>
            <person name="Huang J."/>
            <person name="Bowman M."/>
            <person name="Iovene M."/>
            <person name="Sanseverino W."/>
            <person name="Cavagnaro P."/>
            <person name="Yildiz M."/>
            <person name="Macko-Podgorni A."/>
            <person name="Moranska E."/>
            <person name="Grzebelus E."/>
            <person name="Grzebelus D."/>
            <person name="Ashrafi H."/>
            <person name="Zheng Z."/>
            <person name="Cheng S."/>
            <person name="Spooner D."/>
            <person name="Van Deynze A."/>
            <person name="Simon P."/>
        </authorList>
    </citation>
    <scope>NUCLEOTIDE SEQUENCE</scope>
    <source>
        <tissue evidence="1">Leaf</tissue>
    </source>
</reference>
<gene>
    <name evidence="1" type="ORF">DCAR_0728239</name>
</gene>
<protein>
    <submittedName>
        <fullName evidence="1">Uncharacterized protein</fullName>
    </submittedName>
</protein>
<evidence type="ECO:0000313" key="1">
    <source>
        <dbReference type="EMBL" id="WOH08791.1"/>
    </source>
</evidence>
<dbReference type="AlphaFoldDB" id="A0AAF0XLS3"/>
<organism evidence="1 2">
    <name type="scientific">Daucus carota subsp. sativus</name>
    <name type="common">Carrot</name>
    <dbReference type="NCBI Taxonomy" id="79200"/>
    <lineage>
        <taxon>Eukaryota</taxon>
        <taxon>Viridiplantae</taxon>
        <taxon>Streptophyta</taxon>
        <taxon>Embryophyta</taxon>
        <taxon>Tracheophyta</taxon>
        <taxon>Spermatophyta</taxon>
        <taxon>Magnoliopsida</taxon>
        <taxon>eudicotyledons</taxon>
        <taxon>Gunneridae</taxon>
        <taxon>Pentapetalae</taxon>
        <taxon>asterids</taxon>
        <taxon>campanulids</taxon>
        <taxon>Apiales</taxon>
        <taxon>Apiaceae</taxon>
        <taxon>Apioideae</taxon>
        <taxon>Scandiceae</taxon>
        <taxon>Daucinae</taxon>
        <taxon>Daucus</taxon>
        <taxon>Daucus sect. Daucus</taxon>
    </lineage>
</organism>
<dbReference type="EMBL" id="CP093349">
    <property type="protein sequence ID" value="WOH08791.1"/>
    <property type="molecule type" value="Genomic_DNA"/>
</dbReference>
<accession>A0AAF0XLS3</accession>
<reference evidence="1" key="2">
    <citation type="submission" date="2022-03" db="EMBL/GenBank/DDBJ databases">
        <title>Draft title - Genomic analysis of global carrot germplasm unveils the trajectory of domestication and the origin of high carotenoid orange carrot.</title>
        <authorList>
            <person name="Iorizzo M."/>
            <person name="Ellison S."/>
            <person name="Senalik D."/>
            <person name="Macko-Podgorni A."/>
            <person name="Grzebelus D."/>
            <person name="Bostan H."/>
            <person name="Rolling W."/>
            <person name="Curaba J."/>
            <person name="Simon P."/>
        </authorList>
    </citation>
    <scope>NUCLEOTIDE SEQUENCE</scope>
    <source>
        <tissue evidence="1">Leaf</tissue>
    </source>
</reference>
<dbReference type="Proteomes" id="UP000077755">
    <property type="component" value="Chromosome 7"/>
</dbReference>
<keyword evidence="2" id="KW-1185">Reference proteome</keyword>
<sequence length="46" mass="5175">MHLKQPANNISSLPGVPLAIFWYPCEMRGEFSISVILGIWESICLL</sequence>
<name>A0AAF0XLS3_DAUCS</name>
<evidence type="ECO:0000313" key="2">
    <source>
        <dbReference type="Proteomes" id="UP000077755"/>
    </source>
</evidence>
<proteinExistence type="predicted"/>